<dbReference type="Gene3D" id="2.130.10.30">
    <property type="entry name" value="Regulator of chromosome condensation 1/beta-lactamase-inhibitor protein II"/>
    <property type="match status" value="1"/>
</dbReference>
<feature type="compositionally biased region" description="Acidic residues" evidence="3">
    <location>
        <begin position="625"/>
        <end position="634"/>
    </location>
</feature>
<feature type="domain" description="RCC1-like" evidence="4">
    <location>
        <begin position="27"/>
        <end position="330"/>
    </location>
</feature>
<dbReference type="InterPro" id="IPR009091">
    <property type="entry name" value="RCC1/BLIP-II"/>
</dbReference>
<keyword evidence="6" id="KW-1185">Reference proteome</keyword>
<feature type="compositionally biased region" description="Polar residues" evidence="3">
    <location>
        <begin position="353"/>
        <end position="368"/>
    </location>
</feature>
<dbReference type="SUPFAM" id="SSF50985">
    <property type="entry name" value="RCC1/BLIP-II"/>
    <property type="match status" value="1"/>
</dbReference>
<feature type="repeat" description="RCC1" evidence="2">
    <location>
        <begin position="55"/>
        <end position="106"/>
    </location>
</feature>
<dbReference type="PROSITE" id="PS50012">
    <property type="entry name" value="RCC1_3"/>
    <property type="match status" value="5"/>
</dbReference>
<dbReference type="InterPro" id="IPR058923">
    <property type="entry name" value="RCC1-like_dom"/>
</dbReference>
<dbReference type="InterPro" id="IPR000408">
    <property type="entry name" value="Reg_chr_condens"/>
</dbReference>
<feature type="repeat" description="RCC1" evidence="2">
    <location>
        <begin position="210"/>
        <end position="262"/>
    </location>
</feature>
<dbReference type="Pfam" id="PF25390">
    <property type="entry name" value="WD40_RLD"/>
    <property type="match status" value="1"/>
</dbReference>
<feature type="region of interest" description="Disordered" evidence="3">
    <location>
        <begin position="337"/>
        <end position="705"/>
    </location>
</feature>
<reference evidence="5" key="1">
    <citation type="submission" date="2025-08" db="UniProtKB">
        <authorList>
            <consortium name="Ensembl"/>
        </authorList>
    </citation>
    <scope>IDENTIFICATION</scope>
</reference>
<organism evidence="5 6">
    <name type="scientific">Paramormyrops kingsleyae</name>
    <dbReference type="NCBI Taxonomy" id="1676925"/>
    <lineage>
        <taxon>Eukaryota</taxon>
        <taxon>Metazoa</taxon>
        <taxon>Chordata</taxon>
        <taxon>Craniata</taxon>
        <taxon>Vertebrata</taxon>
        <taxon>Euteleostomi</taxon>
        <taxon>Actinopterygii</taxon>
        <taxon>Neopterygii</taxon>
        <taxon>Teleostei</taxon>
        <taxon>Osteoglossocephala</taxon>
        <taxon>Osteoglossomorpha</taxon>
        <taxon>Osteoglossiformes</taxon>
        <taxon>Mormyridae</taxon>
        <taxon>Paramormyrops</taxon>
    </lineage>
</organism>
<feature type="repeat" description="RCC1" evidence="2">
    <location>
        <begin position="281"/>
        <end position="334"/>
    </location>
</feature>
<feature type="compositionally biased region" description="Basic residues" evidence="3">
    <location>
        <begin position="667"/>
        <end position="676"/>
    </location>
</feature>
<evidence type="ECO:0000256" key="3">
    <source>
        <dbReference type="SAM" id="MobiDB-lite"/>
    </source>
</evidence>
<dbReference type="GO" id="GO:0046548">
    <property type="term" value="P:retinal rod cell development"/>
    <property type="evidence" value="ECO:0007669"/>
    <property type="project" value="Ensembl"/>
</dbReference>
<dbReference type="GO" id="GO:0010842">
    <property type="term" value="P:retina layer formation"/>
    <property type="evidence" value="ECO:0007669"/>
    <property type="project" value="Ensembl"/>
</dbReference>
<feature type="compositionally biased region" description="Acidic residues" evidence="3">
    <location>
        <begin position="571"/>
        <end position="597"/>
    </location>
</feature>
<dbReference type="PANTHER" id="PTHR22870:SF440">
    <property type="entry name" value="RETINITIS PIGMENTOSA GTPASE REGULATOR B-RELATED"/>
    <property type="match status" value="1"/>
</dbReference>
<dbReference type="AlphaFoldDB" id="A0A3B3SQX4"/>
<name>A0A3B3SQX4_9TELE</name>
<feature type="compositionally biased region" description="Polar residues" evidence="3">
    <location>
        <begin position="684"/>
        <end position="698"/>
    </location>
</feature>
<dbReference type="PROSITE" id="PS00626">
    <property type="entry name" value="RCC1_2"/>
    <property type="match status" value="3"/>
</dbReference>
<evidence type="ECO:0000256" key="1">
    <source>
        <dbReference type="ARBA" id="ARBA00022737"/>
    </source>
</evidence>
<protein>
    <submittedName>
        <fullName evidence="5">Retinitis pigmentosa GTPase regulator b</fullName>
    </submittedName>
</protein>
<proteinExistence type="predicted"/>
<dbReference type="Proteomes" id="UP000261540">
    <property type="component" value="Unplaced"/>
</dbReference>
<feature type="compositionally biased region" description="Acidic residues" evidence="3">
    <location>
        <begin position="424"/>
        <end position="438"/>
    </location>
</feature>
<feature type="compositionally biased region" description="Basic and acidic residues" evidence="3">
    <location>
        <begin position="635"/>
        <end position="659"/>
    </location>
</feature>
<dbReference type="PANTHER" id="PTHR22870">
    <property type="entry name" value="REGULATOR OF CHROMOSOME CONDENSATION"/>
    <property type="match status" value="1"/>
</dbReference>
<dbReference type="InterPro" id="IPR051210">
    <property type="entry name" value="Ub_ligase/GEF_domain"/>
</dbReference>
<dbReference type="GO" id="GO:0060287">
    <property type="term" value="P:epithelial cilium movement involved in determination of left/right asymmetry"/>
    <property type="evidence" value="ECO:0007669"/>
    <property type="project" value="Ensembl"/>
</dbReference>
<reference evidence="5" key="2">
    <citation type="submission" date="2025-09" db="UniProtKB">
        <authorList>
            <consortium name="Ensembl"/>
        </authorList>
    </citation>
    <scope>IDENTIFICATION</scope>
</reference>
<dbReference type="GO" id="GO:0005576">
    <property type="term" value="C:extracellular region"/>
    <property type="evidence" value="ECO:0007669"/>
    <property type="project" value="GOC"/>
</dbReference>
<keyword evidence="1" id="KW-0677">Repeat</keyword>
<evidence type="ECO:0000313" key="6">
    <source>
        <dbReference type="Proteomes" id="UP000261540"/>
    </source>
</evidence>
<feature type="compositionally biased region" description="Acidic residues" evidence="3">
    <location>
        <begin position="446"/>
        <end position="564"/>
    </location>
</feature>
<evidence type="ECO:0000256" key="2">
    <source>
        <dbReference type="PROSITE-ProRule" id="PRU00235"/>
    </source>
</evidence>
<dbReference type="PRINTS" id="PR00633">
    <property type="entry name" value="RCCNDNSATION"/>
</dbReference>
<evidence type="ECO:0000313" key="5">
    <source>
        <dbReference type="Ensembl" id="ENSPKIP00000033097.1"/>
    </source>
</evidence>
<dbReference type="GO" id="GO:0060271">
    <property type="term" value="P:cilium assembly"/>
    <property type="evidence" value="ECO:0007669"/>
    <property type="project" value="Ensembl"/>
</dbReference>
<feature type="compositionally biased region" description="Basic and acidic residues" evidence="3">
    <location>
        <begin position="387"/>
        <end position="397"/>
    </location>
</feature>
<dbReference type="STRING" id="1676925.ENSPKIP00000033097"/>
<dbReference type="Ensembl" id="ENSPKIT00000013980.1">
    <property type="protein sequence ID" value="ENSPKIP00000033097.1"/>
    <property type="gene ID" value="ENSPKIG00000012925.1"/>
</dbReference>
<dbReference type="GeneTree" id="ENSGT00940000159616"/>
<gene>
    <name evidence="5" type="primary">RPGR</name>
</gene>
<feature type="repeat" description="RCC1" evidence="2">
    <location>
        <begin position="160"/>
        <end position="209"/>
    </location>
</feature>
<feature type="compositionally biased region" description="Acidic residues" evidence="3">
    <location>
        <begin position="604"/>
        <end position="617"/>
    </location>
</feature>
<feature type="repeat" description="RCC1" evidence="2">
    <location>
        <begin position="107"/>
        <end position="159"/>
    </location>
</feature>
<evidence type="ECO:0000259" key="4">
    <source>
        <dbReference type="Pfam" id="PF25390"/>
    </source>
</evidence>
<accession>A0A3B3SQX4</accession>
<sequence>MAGGSEDDIPGSGAIFTFGKSRFADNVPSKFWFKNDKALKICCGDDHTALITGNGKLYMFGVNNWGQLGLGTKAAVNKPTCVKALKTEKVKLAACGRNHTLVYTSRGNLYVAGGNSEGQLGLGDCKERVSFERLPFFRGREAIKMLAAGCNTSAALTGEGKLFMWGDNREGQIGLGNESRALKPRDVAVGRPVTWVSCGCCHSAFVTVDGHLYTFGECGGGRLGLPPKQWDSHRVPQVVQGIPDRVTQVACGGGHTVALTGPSPINSHYSLFFIRAGANHGLLYTFGDGRHGKLGLGEETYTNQFKPTLCPRFLKYHVQSVACGGYHMLVLARPRSRSSRQVSLEEDDITEDSLGTSYSEVQEGSVTYPTVPRSMSARVRRRRRVGERREGERRCPDGLRPCCRVGNQSQSETEKMGEMLDGVSAEEEEDDEEDSGEEEKDKSGGEEDDEEDSDEEESVDDVEQEGNEEDENESDVGEEVEGDEEDGNESDGEEEEEGDVEESDGEEEEDGDEEESVGEEEEEGDEEESVGEEEDEEESVGEEEEEGDEEESVGEEKEDAEEEMDHGLSLSEEDKESGEEETEEETEESGGEDEGDENEKKDDEAEEGEGVEEEDSENENKSEHEEAEDEENEEKEGKVKEEMEEESTGKRKKGEERQKSRPAVAAHKSKSGRLHARGGPSAAESRSQESQRFWNNVLPQYLNLK</sequence>